<sequence>RHSANDMLSPVEYEKLFEKMIEKCLLN</sequence>
<evidence type="ECO:0000313" key="1">
    <source>
        <dbReference type="EMBL" id="RCW94672.1"/>
    </source>
</evidence>
<organism evidence="1 2">
    <name type="scientific">Marinomonas foliarum</name>
    <dbReference type="NCBI Taxonomy" id="491950"/>
    <lineage>
        <taxon>Bacteria</taxon>
        <taxon>Pseudomonadati</taxon>
        <taxon>Pseudomonadota</taxon>
        <taxon>Gammaproteobacteria</taxon>
        <taxon>Oceanospirillales</taxon>
        <taxon>Oceanospirillaceae</taxon>
        <taxon>Marinomonas</taxon>
    </lineage>
</organism>
<reference evidence="1 2" key="1">
    <citation type="submission" date="2018-07" db="EMBL/GenBank/DDBJ databases">
        <title>Genomic Encyclopedia of Type Strains, Phase III (KMG-III): the genomes of soil and plant-associated and newly described type strains.</title>
        <authorList>
            <person name="Whitman W."/>
        </authorList>
    </citation>
    <scope>NUCLEOTIDE SEQUENCE [LARGE SCALE GENOMIC DNA]</scope>
    <source>
        <strain evidence="1 2">CECT 7731</strain>
    </source>
</reference>
<gene>
    <name evidence="1" type="ORF">DFP77_14434</name>
</gene>
<dbReference type="Proteomes" id="UP000253506">
    <property type="component" value="Unassembled WGS sequence"/>
</dbReference>
<name>A0A368ZLJ2_9GAMM</name>
<comment type="caution">
    <text evidence="1">The sequence shown here is derived from an EMBL/GenBank/DDBJ whole genome shotgun (WGS) entry which is preliminary data.</text>
</comment>
<protein>
    <submittedName>
        <fullName evidence="1">Uncharacterized protein</fullName>
    </submittedName>
</protein>
<dbReference type="EMBL" id="QPJQ01000044">
    <property type="protein sequence ID" value="RCW94672.1"/>
    <property type="molecule type" value="Genomic_DNA"/>
</dbReference>
<feature type="non-terminal residue" evidence="1">
    <location>
        <position position="1"/>
    </location>
</feature>
<evidence type="ECO:0000313" key="2">
    <source>
        <dbReference type="Proteomes" id="UP000253506"/>
    </source>
</evidence>
<dbReference type="AlphaFoldDB" id="A0A368ZLJ2"/>
<proteinExistence type="predicted"/>
<accession>A0A368ZLJ2</accession>